<comment type="caution">
    <text evidence="2">The sequence shown here is derived from an EMBL/GenBank/DDBJ whole genome shotgun (WGS) entry which is preliminary data.</text>
</comment>
<sequence length="112" mass="12461">MPLQKWSDQIWVSQMSQEPSFSEEIEVLKTQYAAADEPPHVVIDLSQVPVLNSSNISQMLEIRKLATDQGRKVKIAGPTDAVWSVFLTASLDKVFEFSQDTSIALAELQILG</sequence>
<accession>A0A7X0H574</accession>
<organism evidence="2 3">
    <name type="scientific">Algisphaera agarilytica</name>
    <dbReference type="NCBI Taxonomy" id="1385975"/>
    <lineage>
        <taxon>Bacteria</taxon>
        <taxon>Pseudomonadati</taxon>
        <taxon>Planctomycetota</taxon>
        <taxon>Phycisphaerae</taxon>
        <taxon>Phycisphaerales</taxon>
        <taxon>Phycisphaeraceae</taxon>
        <taxon>Algisphaera</taxon>
    </lineage>
</organism>
<proteinExistence type="predicted"/>
<dbReference type="InterPro" id="IPR002645">
    <property type="entry name" value="STAS_dom"/>
</dbReference>
<dbReference type="CDD" id="cd07043">
    <property type="entry name" value="STAS_anti-anti-sigma_factors"/>
    <property type="match status" value="1"/>
</dbReference>
<dbReference type="PROSITE" id="PS50801">
    <property type="entry name" value="STAS"/>
    <property type="match status" value="1"/>
</dbReference>
<dbReference type="RefSeq" id="WP_184675398.1">
    <property type="nucleotide sequence ID" value="NZ_JACHGY010000001.1"/>
</dbReference>
<dbReference type="AlphaFoldDB" id="A0A7X0H574"/>
<dbReference type="SUPFAM" id="SSF52091">
    <property type="entry name" value="SpoIIaa-like"/>
    <property type="match status" value="1"/>
</dbReference>
<protein>
    <submittedName>
        <fullName evidence="2">Anti-anti-sigma factor</fullName>
    </submittedName>
</protein>
<keyword evidence="3" id="KW-1185">Reference proteome</keyword>
<dbReference type="EMBL" id="JACHGY010000001">
    <property type="protein sequence ID" value="MBB6428346.1"/>
    <property type="molecule type" value="Genomic_DNA"/>
</dbReference>
<evidence type="ECO:0000259" key="1">
    <source>
        <dbReference type="PROSITE" id="PS50801"/>
    </source>
</evidence>
<reference evidence="2 3" key="1">
    <citation type="submission" date="2020-08" db="EMBL/GenBank/DDBJ databases">
        <title>Genomic Encyclopedia of Type Strains, Phase IV (KMG-IV): sequencing the most valuable type-strain genomes for metagenomic binning, comparative biology and taxonomic classification.</title>
        <authorList>
            <person name="Goeker M."/>
        </authorList>
    </citation>
    <scope>NUCLEOTIDE SEQUENCE [LARGE SCALE GENOMIC DNA]</scope>
    <source>
        <strain evidence="2 3">DSM 103725</strain>
    </source>
</reference>
<dbReference type="Pfam" id="PF01740">
    <property type="entry name" value="STAS"/>
    <property type="match status" value="1"/>
</dbReference>
<feature type="domain" description="STAS" evidence="1">
    <location>
        <begin position="41"/>
        <end position="108"/>
    </location>
</feature>
<evidence type="ECO:0000313" key="2">
    <source>
        <dbReference type="EMBL" id="MBB6428346.1"/>
    </source>
</evidence>
<name>A0A7X0H574_9BACT</name>
<gene>
    <name evidence="2" type="ORF">HNQ40_000152</name>
</gene>
<dbReference type="Gene3D" id="3.30.750.24">
    <property type="entry name" value="STAS domain"/>
    <property type="match status" value="1"/>
</dbReference>
<evidence type="ECO:0000313" key="3">
    <source>
        <dbReference type="Proteomes" id="UP000541810"/>
    </source>
</evidence>
<dbReference type="Proteomes" id="UP000541810">
    <property type="component" value="Unassembled WGS sequence"/>
</dbReference>
<dbReference type="InterPro" id="IPR036513">
    <property type="entry name" value="STAS_dom_sf"/>
</dbReference>